<gene>
    <name evidence="6" type="ORF">HNR68_002710</name>
</gene>
<dbReference type="PROSITE" id="PS00092">
    <property type="entry name" value="N6_MTASE"/>
    <property type="match status" value="1"/>
</dbReference>
<evidence type="ECO:0000256" key="1">
    <source>
        <dbReference type="ARBA" id="ARBA00006149"/>
    </source>
</evidence>
<dbReference type="Proteomes" id="UP000587002">
    <property type="component" value="Unassembled WGS sequence"/>
</dbReference>
<reference evidence="6 7" key="1">
    <citation type="submission" date="2020-07" db="EMBL/GenBank/DDBJ databases">
        <title>Sequencing the genomes of 1000 actinobacteria strains.</title>
        <authorList>
            <person name="Klenk H.-P."/>
        </authorList>
    </citation>
    <scope>NUCLEOTIDE SEQUENCE [LARGE SCALE GENOMIC DNA]</scope>
    <source>
        <strain evidence="6 7">DSM 44065</strain>
    </source>
</reference>
<evidence type="ECO:0000256" key="4">
    <source>
        <dbReference type="ARBA" id="ARBA00022691"/>
    </source>
</evidence>
<keyword evidence="2 6" id="KW-0489">Methyltransferase</keyword>
<dbReference type="EC" id="2.1.1.297" evidence="6"/>
<sequence length="246" mass="26136">MLLRLPGVYRPQGDSLLLAEALREVGLQRGSRVLDIGTGTGVLSIAAVRAGAAEVSAVDVSRSAVLSARFNAGVRGCPVQVQRISSLEDLLGARYDVVLSNPPYVPSPCDELPRRGGARCWDAGVDGRAVLDQICEIAPELLNPGGVLLLVQSCLSGVQQTMERLEDAGLGTSLVARRRQPFGPVLRSRAALLEERSLIGRGERMEELVVVRGDRTDGAVPRGLASGADRAWRPGPDRRAGGHRHG</sequence>
<comment type="caution">
    <text evidence="6">The sequence shown here is derived from an EMBL/GenBank/DDBJ whole genome shotgun (WGS) entry which is preliminary data.</text>
</comment>
<comment type="similarity">
    <text evidence="1">Belongs to the eukaryotic/archaeal PrmC-related family.</text>
</comment>
<feature type="compositionally biased region" description="Basic and acidic residues" evidence="5">
    <location>
        <begin position="230"/>
        <end position="240"/>
    </location>
</feature>
<dbReference type="PANTHER" id="PTHR45875">
    <property type="entry name" value="METHYLTRANSFERASE N6AMT1"/>
    <property type="match status" value="1"/>
</dbReference>
<dbReference type="Pfam" id="PF06325">
    <property type="entry name" value="PrmA"/>
    <property type="match status" value="1"/>
</dbReference>
<evidence type="ECO:0000313" key="6">
    <source>
        <dbReference type="EMBL" id="NYI84080.1"/>
    </source>
</evidence>
<dbReference type="InterPro" id="IPR004557">
    <property type="entry name" value="PrmC-related"/>
</dbReference>
<dbReference type="AlphaFoldDB" id="A0A853ARJ6"/>
<name>A0A853ARJ6_9PSEU</name>
<dbReference type="GO" id="GO:0102559">
    <property type="term" value="F:peptide chain release factor N(5)-glutamine methyltransferase activity"/>
    <property type="evidence" value="ECO:0007669"/>
    <property type="project" value="UniProtKB-EC"/>
</dbReference>
<organism evidence="6 7">
    <name type="scientific">Saccharopolyspora hordei</name>
    <dbReference type="NCBI Taxonomy" id="1838"/>
    <lineage>
        <taxon>Bacteria</taxon>
        <taxon>Bacillati</taxon>
        <taxon>Actinomycetota</taxon>
        <taxon>Actinomycetes</taxon>
        <taxon>Pseudonocardiales</taxon>
        <taxon>Pseudonocardiaceae</taxon>
        <taxon>Saccharopolyspora</taxon>
    </lineage>
</organism>
<dbReference type="InterPro" id="IPR029063">
    <property type="entry name" value="SAM-dependent_MTases_sf"/>
</dbReference>
<dbReference type="GO" id="GO:0032259">
    <property type="term" value="P:methylation"/>
    <property type="evidence" value="ECO:0007669"/>
    <property type="project" value="UniProtKB-KW"/>
</dbReference>
<keyword evidence="3 6" id="KW-0808">Transferase</keyword>
<dbReference type="CDD" id="cd02440">
    <property type="entry name" value="AdoMet_MTases"/>
    <property type="match status" value="1"/>
</dbReference>
<evidence type="ECO:0000256" key="3">
    <source>
        <dbReference type="ARBA" id="ARBA00022679"/>
    </source>
</evidence>
<feature type="region of interest" description="Disordered" evidence="5">
    <location>
        <begin position="219"/>
        <end position="246"/>
    </location>
</feature>
<dbReference type="InterPro" id="IPR002052">
    <property type="entry name" value="DNA_methylase_N6_adenine_CS"/>
</dbReference>
<keyword evidence="7" id="KW-1185">Reference proteome</keyword>
<dbReference type="RefSeq" id="WP_179720997.1">
    <property type="nucleotide sequence ID" value="NZ_BAABFH010000001.1"/>
</dbReference>
<dbReference type="Gene3D" id="3.40.50.150">
    <property type="entry name" value="Vaccinia Virus protein VP39"/>
    <property type="match status" value="1"/>
</dbReference>
<evidence type="ECO:0000256" key="5">
    <source>
        <dbReference type="SAM" id="MobiDB-lite"/>
    </source>
</evidence>
<dbReference type="InterPro" id="IPR052190">
    <property type="entry name" value="Euk-Arch_PrmC-MTase"/>
</dbReference>
<proteinExistence type="inferred from homology"/>
<dbReference type="SUPFAM" id="SSF53335">
    <property type="entry name" value="S-adenosyl-L-methionine-dependent methyltransferases"/>
    <property type="match status" value="1"/>
</dbReference>
<accession>A0A853ARJ6</accession>
<dbReference type="GO" id="GO:0003676">
    <property type="term" value="F:nucleic acid binding"/>
    <property type="evidence" value="ECO:0007669"/>
    <property type="project" value="InterPro"/>
</dbReference>
<dbReference type="PANTHER" id="PTHR45875:SF1">
    <property type="entry name" value="METHYLTRANSFERASE N6AMT1"/>
    <property type="match status" value="1"/>
</dbReference>
<keyword evidence="4" id="KW-0949">S-adenosyl-L-methionine</keyword>
<dbReference type="NCBIfam" id="TIGR00537">
    <property type="entry name" value="hemK_rel_arch"/>
    <property type="match status" value="1"/>
</dbReference>
<dbReference type="GO" id="GO:0035657">
    <property type="term" value="C:eRF1 methyltransferase complex"/>
    <property type="evidence" value="ECO:0007669"/>
    <property type="project" value="TreeGrafter"/>
</dbReference>
<protein>
    <submittedName>
        <fullName evidence="6">Release factor glutamine methyltransferase</fullName>
        <ecNumber evidence="6">2.1.1.297</ecNumber>
    </submittedName>
</protein>
<dbReference type="EMBL" id="JACCFJ010000001">
    <property type="protein sequence ID" value="NYI84080.1"/>
    <property type="molecule type" value="Genomic_DNA"/>
</dbReference>
<evidence type="ECO:0000313" key="7">
    <source>
        <dbReference type="Proteomes" id="UP000587002"/>
    </source>
</evidence>
<evidence type="ECO:0000256" key="2">
    <source>
        <dbReference type="ARBA" id="ARBA00022603"/>
    </source>
</evidence>